<dbReference type="RefSeq" id="XP_033535279.1">
    <property type="nucleotide sequence ID" value="XM_033674980.1"/>
</dbReference>
<evidence type="ECO:0000313" key="2">
    <source>
        <dbReference type="EMBL" id="KAF1813648.1"/>
    </source>
</evidence>
<keyword evidence="1" id="KW-0472">Membrane</keyword>
<reference evidence="2 4" key="1">
    <citation type="submission" date="2020-01" db="EMBL/GenBank/DDBJ databases">
        <authorList>
            <consortium name="DOE Joint Genome Institute"/>
            <person name="Haridas S."/>
            <person name="Albert R."/>
            <person name="Binder M."/>
            <person name="Bloem J."/>
            <person name="Labutti K."/>
            <person name="Salamov A."/>
            <person name="Andreopoulos B."/>
            <person name="Baker S.E."/>
            <person name="Barry K."/>
            <person name="Bills G."/>
            <person name="Bluhm B.H."/>
            <person name="Cannon C."/>
            <person name="Castanera R."/>
            <person name="Culley D.E."/>
            <person name="Daum C."/>
            <person name="Ezra D."/>
            <person name="Gonzalez J.B."/>
            <person name="Henrissat B."/>
            <person name="Kuo A."/>
            <person name="Liang C."/>
            <person name="Lipzen A."/>
            <person name="Lutzoni F."/>
            <person name="Magnuson J."/>
            <person name="Mondo S."/>
            <person name="Nolan M."/>
            <person name="Ohm R."/>
            <person name="Pangilinan J."/>
            <person name="Park H.-J."/>
            <person name="Ramirez L."/>
            <person name="Alfaro M."/>
            <person name="Sun H."/>
            <person name="Tritt A."/>
            <person name="Yoshinaga Y."/>
            <person name="Zwiers L.-H."/>
            <person name="Turgeon B.G."/>
            <person name="Goodwin S.B."/>
            <person name="Spatafora J.W."/>
            <person name="Crous P.W."/>
            <person name="Grigoriev I.V."/>
        </authorList>
    </citation>
    <scope>NUCLEOTIDE SEQUENCE</scope>
    <source>
        <strain evidence="2 4">CBS 781.70</strain>
    </source>
</reference>
<dbReference type="GeneID" id="54415550"/>
<evidence type="ECO:0000313" key="4">
    <source>
        <dbReference type="RefSeq" id="XP_033535279.1"/>
    </source>
</evidence>
<evidence type="ECO:0000256" key="1">
    <source>
        <dbReference type="SAM" id="Phobius"/>
    </source>
</evidence>
<feature type="transmembrane region" description="Helical" evidence="1">
    <location>
        <begin position="20"/>
        <end position="41"/>
    </location>
</feature>
<reference evidence="4" key="3">
    <citation type="submission" date="2025-04" db="UniProtKB">
        <authorList>
            <consortium name="RefSeq"/>
        </authorList>
    </citation>
    <scope>IDENTIFICATION</scope>
    <source>
        <strain evidence="4">CBS 781.70</strain>
    </source>
</reference>
<protein>
    <submittedName>
        <fullName evidence="2 4">Uncharacterized protein</fullName>
    </submittedName>
</protein>
<keyword evidence="3" id="KW-1185">Reference proteome</keyword>
<dbReference type="EMBL" id="ML975154">
    <property type="protein sequence ID" value="KAF1813648.1"/>
    <property type="molecule type" value="Genomic_DNA"/>
</dbReference>
<accession>A0A6G1G6I3</accession>
<dbReference type="AlphaFoldDB" id="A0A6G1G6I3"/>
<gene>
    <name evidence="2 4" type="ORF">P152DRAFT_287314</name>
</gene>
<keyword evidence="1" id="KW-1133">Transmembrane helix</keyword>
<name>A0A6G1G6I3_9PEZI</name>
<sequence>MAIGGRRHRVYFLLSRVSFVWFRPGSVGSTWVAGFVFLGYYTTWRGCLATRHCLTDQSVDTRCPEGNQAAPTTLHARSRF</sequence>
<proteinExistence type="predicted"/>
<keyword evidence="1" id="KW-0812">Transmembrane</keyword>
<organism evidence="2">
    <name type="scientific">Eremomyces bilateralis CBS 781.70</name>
    <dbReference type="NCBI Taxonomy" id="1392243"/>
    <lineage>
        <taxon>Eukaryota</taxon>
        <taxon>Fungi</taxon>
        <taxon>Dikarya</taxon>
        <taxon>Ascomycota</taxon>
        <taxon>Pezizomycotina</taxon>
        <taxon>Dothideomycetes</taxon>
        <taxon>Dothideomycetes incertae sedis</taxon>
        <taxon>Eremomycetales</taxon>
        <taxon>Eremomycetaceae</taxon>
        <taxon>Eremomyces</taxon>
    </lineage>
</organism>
<evidence type="ECO:0000313" key="3">
    <source>
        <dbReference type="Proteomes" id="UP000504638"/>
    </source>
</evidence>
<reference evidence="4" key="2">
    <citation type="submission" date="2020-04" db="EMBL/GenBank/DDBJ databases">
        <authorList>
            <consortium name="NCBI Genome Project"/>
        </authorList>
    </citation>
    <scope>NUCLEOTIDE SEQUENCE</scope>
    <source>
        <strain evidence="4">CBS 781.70</strain>
    </source>
</reference>
<dbReference type="Proteomes" id="UP000504638">
    <property type="component" value="Unplaced"/>
</dbReference>